<evidence type="ECO:0000256" key="3">
    <source>
        <dbReference type="ARBA" id="ARBA00022723"/>
    </source>
</evidence>
<dbReference type="GO" id="GO:0005737">
    <property type="term" value="C:cytoplasm"/>
    <property type="evidence" value="ECO:0007669"/>
    <property type="project" value="TreeGrafter"/>
</dbReference>
<feature type="compositionally biased region" description="Low complexity" evidence="8">
    <location>
        <begin position="128"/>
        <end position="147"/>
    </location>
</feature>
<reference evidence="9 10" key="1">
    <citation type="journal article" date="2007" name="Proc. Natl. Acad. Sci. U.S.A.">
        <title>Dandruff-associated Malassezia genomes reveal convergent and divergent virulence traits shared with plant and human fungal pathogens.</title>
        <authorList>
            <person name="Xu J."/>
            <person name="Saunders C.W."/>
            <person name="Hu P."/>
            <person name="Grant R.A."/>
            <person name="Boekhout T."/>
            <person name="Kuramae E.E."/>
            <person name="Kronstad J.W."/>
            <person name="Deangelis Y.M."/>
            <person name="Reeder N.L."/>
            <person name="Johnstone K.R."/>
            <person name="Leland M."/>
            <person name="Fieno A.M."/>
            <person name="Begley W.M."/>
            <person name="Sun Y."/>
            <person name="Lacey M.P."/>
            <person name="Chaudhary T."/>
            <person name="Keough T."/>
            <person name="Chu L."/>
            <person name="Sears R."/>
            <person name="Yuan B."/>
            <person name="Dawson T.L.Jr."/>
        </authorList>
    </citation>
    <scope>NUCLEOTIDE SEQUENCE [LARGE SCALE GENOMIC DNA]</scope>
    <source>
        <strain evidence="10">ATCC MYA-4612 / CBS 7966</strain>
    </source>
</reference>
<evidence type="ECO:0008006" key="11">
    <source>
        <dbReference type="Google" id="ProtNLM"/>
    </source>
</evidence>
<evidence type="ECO:0000256" key="5">
    <source>
        <dbReference type="ARBA" id="ARBA00022771"/>
    </source>
</evidence>
<dbReference type="OMA" id="CPYAHQS"/>
<dbReference type="GO" id="GO:0008270">
    <property type="term" value="F:zinc ion binding"/>
    <property type="evidence" value="ECO:0007669"/>
    <property type="project" value="UniProtKB-KW"/>
</dbReference>
<protein>
    <recommendedName>
        <fullName evidence="11">C3H1-type domain-containing protein</fullName>
    </recommendedName>
</protein>
<dbReference type="GO" id="GO:0043488">
    <property type="term" value="P:regulation of mRNA stability"/>
    <property type="evidence" value="ECO:0007669"/>
    <property type="project" value="InterPro"/>
</dbReference>
<dbReference type="PANTHER" id="PTHR14738">
    <property type="entry name" value="ZINC FINGER CCCH DOMAIN-CONTAINING PROTEIN 14"/>
    <property type="match status" value="1"/>
</dbReference>
<dbReference type="GeneID" id="5853998"/>
<dbReference type="GO" id="GO:0005634">
    <property type="term" value="C:nucleus"/>
    <property type="evidence" value="ECO:0007669"/>
    <property type="project" value="UniProtKB-SubCell"/>
</dbReference>
<evidence type="ECO:0000256" key="8">
    <source>
        <dbReference type="SAM" id="MobiDB-lite"/>
    </source>
</evidence>
<dbReference type="Gene3D" id="1.10.340.40">
    <property type="entry name" value="Nuclear abundant poly(A) RNA-bind protein 2, N-terminal domain"/>
    <property type="match status" value="1"/>
</dbReference>
<dbReference type="KEGG" id="mgl:MGL_3236"/>
<evidence type="ECO:0000256" key="4">
    <source>
        <dbReference type="ARBA" id="ARBA00022737"/>
    </source>
</evidence>
<organism evidence="9 10">
    <name type="scientific">Malassezia globosa (strain ATCC MYA-4612 / CBS 7966)</name>
    <name type="common">Dandruff-associated fungus</name>
    <dbReference type="NCBI Taxonomy" id="425265"/>
    <lineage>
        <taxon>Eukaryota</taxon>
        <taxon>Fungi</taxon>
        <taxon>Dikarya</taxon>
        <taxon>Basidiomycota</taxon>
        <taxon>Ustilaginomycotina</taxon>
        <taxon>Malasseziomycetes</taxon>
        <taxon>Malasseziales</taxon>
        <taxon>Malasseziaceae</taxon>
        <taxon>Malassezia</taxon>
    </lineage>
</organism>
<keyword evidence="10" id="KW-1185">Reference proteome</keyword>
<evidence type="ECO:0000256" key="7">
    <source>
        <dbReference type="ARBA" id="ARBA00023242"/>
    </source>
</evidence>
<dbReference type="OrthoDB" id="438553at2759"/>
<dbReference type="VEuPathDB" id="FungiDB:MGL_3236"/>
<dbReference type="GO" id="GO:0008143">
    <property type="term" value="F:poly(A) binding"/>
    <property type="evidence" value="ECO:0007669"/>
    <property type="project" value="InterPro"/>
</dbReference>
<keyword evidence="5" id="KW-0863">Zinc-finger</keyword>
<dbReference type="EMBL" id="AAYY01000011">
    <property type="protein sequence ID" value="EDP42478.1"/>
    <property type="molecule type" value="Genomic_DNA"/>
</dbReference>
<feature type="region of interest" description="Disordered" evidence="8">
    <location>
        <begin position="94"/>
        <end position="207"/>
    </location>
</feature>
<comment type="subcellular location">
    <subcellularLocation>
        <location evidence="1">Nucleus</location>
    </subcellularLocation>
</comment>
<evidence type="ECO:0000256" key="2">
    <source>
        <dbReference type="ARBA" id="ARBA00008423"/>
    </source>
</evidence>
<keyword evidence="6" id="KW-0862">Zinc</keyword>
<evidence type="ECO:0000256" key="1">
    <source>
        <dbReference type="ARBA" id="ARBA00004123"/>
    </source>
</evidence>
<dbReference type="AlphaFoldDB" id="A8Q8A7"/>
<dbReference type="Proteomes" id="UP000008837">
    <property type="component" value="Unassembled WGS sequence"/>
</dbReference>
<name>A8Q8A7_MALGO</name>
<dbReference type="InterPro" id="IPR043094">
    <property type="entry name" value="Nab2/ZC3H14_N_sf"/>
</dbReference>
<feature type="compositionally biased region" description="Basic and acidic residues" evidence="8">
    <location>
        <begin position="149"/>
        <end position="190"/>
    </location>
</feature>
<proteinExistence type="inferred from homology"/>
<keyword evidence="7" id="KW-0539">Nucleus</keyword>
<dbReference type="Pfam" id="PF14608">
    <property type="entry name" value="zf-CCCH_2"/>
    <property type="match status" value="4"/>
</dbReference>
<sequence length="518" mass="55816">MATLSSLTLELGTPDASRVQEAVQRVLVEHDLSSHDDTVMAEYVTVMIANRKGPAMIADELRELVGGDLDASVTRALWKSACDILAPAAELPSSLHNEQHQQQPELRRQRQRNSESYQPQSKHRSRSRSASPPRSRAQQQASPAAASNERWDGEHRRSDRSTSKASKRDVELFPSSKERRNNKMRSDDKPASVSILGRAGVPDPRAPPFMPPFPEGMAAPFPDGVPPPFAAMAAMAAMASGGPSLFARLDPMMPNNPPPMPGAGLTISSTPQTPPFGLPGLGADSFPNGPPVLRDIAAFPTKPSEGALCRWSVQCTNPMCPYSHPSPANAGRDGDPSALVLKADICEHATDCADKECVRSHVSPAVSFIKARGSVPPPSGVTPCKFQQSCLNPACTFTHFDQQGQVVPPPGQMHAAPGPGSTAATSIPCRYGTGCTRPDCVYMHPMRSTVPSQRSHVPCRYGDGCTRPDCYYTHPRDGPRHPTSERLKAFATDEEDEDRERIIPGEQSGDLTTPMLSS</sequence>
<gene>
    <name evidence="9" type="ORF">MGL_3236</name>
</gene>
<evidence type="ECO:0000313" key="10">
    <source>
        <dbReference type="Proteomes" id="UP000008837"/>
    </source>
</evidence>
<dbReference type="RefSeq" id="XP_001729692.1">
    <property type="nucleotide sequence ID" value="XM_001729640.1"/>
</dbReference>
<dbReference type="STRING" id="425265.A8Q8A7"/>
<dbReference type="InterPro" id="IPR040366">
    <property type="entry name" value="Nab2/ZC3H14"/>
</dbReference>
<feature type="region of interest" description="Disordered" evidence="8">
    <location>
        <begin position="490"/>
        <end position="518"/>
    </location>
</feature>
<evidence type="ECO:0000256" key="6">
    <source>
        <dbReference type="ARBA" id="ARBA00022833"/>
    </source>
</evidence>
<feature type="compositionally biased region" description="Polar residues" evidence="8">
    <location>
        <begin position="509"/>
        <end position="518"/>
    </location>
</feature>
<comment type="caution">
    <text evidence="9">The sequence shown here is derived from an EMBL/GenBank/DDBJ whole genome shotgun (WGS) entry which is preliminary data.</text>
</comment>
<keyword evidence="3" id="KW-0479">Metal-binding</keyword>
<dbReference type="Gene3D" id="4.10.1000.40">
    <property type="match status" value="2"/>
</dbReference>
<dbReference type="InParanoid" id="A8Q8A7"/>
<dbReference type="PANTHER" id="PTHR14738:SF29">
    <property type="entry name" value="ZINC FINGER CCCH DOMAIN-CONTAINING PROTEIN 14"/>
    <property type="match status" value="1"/>
</dbReference>
<accession>A8Q8A7</accession>
<comment type="similarity">
    <text evidence="2">Belongs to the ZC3H14 family.</text>
</comment>
<keyword evidence="4" id="KW-0677">Repeat</keyword>
<evidence type="ECO:0000313" key="9">
    <source>
        <dbReference type="EMBL" id="EDP42478.1"/>
    </source>
</evidence>